<protein>
    <submittedName>
        <fullName evidence="2">Uncharacterized protein</fullName>
    </submittedName>
</protein>
<reference evidence="2 3" key="1">
    <citation type="submission" date="2012-08" db="EMBL/GenBank/DDBJ databases">
        <title>Oryza genome evolution.</title>
        <authorList>
            <person name="Wing R.A."/>
        </authorList>
    </citation>
    <scope>NUCLEOTIDE SEQUENCE</scope>
</reference>
<sequence length="100" mass="11078">MAPGRFGMDVEASERRAAAQARPPQHDAGSGSKITMTVTKKKDLKYLNTKLHMVEIPDTLRPVVIRQLYHAAQRNGFTVTAKTVSVTSEYLKKGWKHGGN</sequence>
<reference evidence="2" key="3">
    <citation type="submission" date="2015-04" db="UniProtKB">
        <authorList>
            <consortium name="EnsemblPlants"/>
        </authorList>
    </citation>
    <scope>IDENTIFICATION</scope>
</reference>
<proteinExistence type="predicted"/>
<evidence type="ECO:0000256" key="1">
    <source>
        <dbReference type="SAM" id="MobiDB-lite"/>
    </source>
</evidence>
<reference evidence="3" key="2">
    <citation type="submission" date="2013-12" db="EMBL/GenBank/DDBJ databases">
        <authorList>
            <person name="Yu Y."/>
            <person name="Lee S."/>
            <person name="de Baynast K."/>
            <person name="Wissotski M."/>
            <person name="Liu L."/>
            <person name="Talag J."/>
            <person name="Goicoechea J."/>
            <person name="Angelova A."/>
            <person name="Jetty R."/>
            <person name="Kudrna D."/>
            <person name="Golser W."/>
            <person name="Rivera L."/>
            <person name="Zhang J."/>
            <person name="Wing R."/>
        </authorList>
    </citation>
    <scope>NUCLEOTIDE SEQUENCE</scope>
</reference>
<dbReference type="HOGENOM" id="CLU_2310112_0_0_1"/>
<dbReference type="AlphaFoldDB" id="A0A0D9X083"/>
<dbReference type="Proteomes" id="UP000032180">
    <property type="component" value="Chromosome 7"/>
</dbReference>
<name>A0A0D9X083_9ORYZ</name>
<accession>A0A0D9X083</accession>
<feature type="region of interest" description="Disordered" evidence="1">
    <location>
        <begin position="1"/>
        <end position="35"/>
    </location>
</feature>
<dbReference type="EnsemblPlants" id="LPERR07G15760.1">
    <property type="protein sequence ID" value="LPERR07G15760.1"/>
    <property type="gene ID" value="LPERR07G15760"/>
</dbReference>
<dbReference type="Gramene" id="LPERR07G15760.1">
    <property type="protein sequence ID" value="LPERR07G15760.1"/>
    <property type="gene ID" value="LPERR07G15760"/>
</dbReference>
<evidence type="ECO:0000313" key="3">
    <source>
        <dbReference type="Proteomes" id="UP000032180"/>
    </source>
</evidence>
<keyword evidence="3" id="KW-1185">Reference proteome</keyword>
<evidence type="ECO:0000313" key="2">
    <source>
        <dbReference type="EnsemblPlants" id="LPERR07G15760.1"/>
    </source>
</evidence>
<organism evidence="2 3">
    <name type="scientific">Leersia perrieri</name>
    <dbReference type="NCBI Taxonomy" id="77586"/>
    <lineage>
        <taxon>Eukaryota</taxon>
        <taxon>Viridiplantae</taxon>
        <taxon>Streptophyta</taxon>
        <taxon>Embryophyta</taxon>
        <taxon>Tracheophyta</taxon>
        <taxon>Spermatophyta</taxon>
        <taxon>Magnoliopsida</taxon>
        <taxon>Liliopsida</taxon>
        <taxon>Poales</taxon>
        <taxon>Poaceae</taxon>
        <taxon>BOP clade</taxon>
        <taxon>Oryzoideae</taxon>
        <taxon>Oryzeae</taxon>
        <taxon>Oryzinae</taxon>
        <taxon>Leersia</taxon>
    </lineage>
</organism>